<sequence length="84" mass="9587">MGKNVSLRSPQRKEERKRGSRKQEAGSRKQEPEGHELSYRVFSEAGELRLLPAELDEEQSQLLGLHRATEERGGADHDTLMTTR</sequence>
<keyword evidence="3" id="KW-1185">Reference proteome</keyword>
<feature type="region of interest" description="Disordered" evidence="1">
    <location>
        <begin position="65"/>
        <end position="84"/>
    </location>
</feature>
<dbReference type="Proteomes" id="UP000314294">
    <property type="component" value="Unassembled WGS sequence"/>
</dbReference>
<feature type="compositionally biased region" description="Basic and acidic residues" evidence="1">
    <location>
        <begin position="67"/>
        <end position="84"/>
    </location>
</feature>
<name>A0A4Z2ERI1_9TELE</name>
<evidence type="ECO:0000313" key="3">
    <source>
        <dbReference type="Proteomes" id="UP000314294"/>
    </source>
</evidence>
<comment type="caution">
    <text evidence="2">The sequence shown here is derived from an EMBL/GenBank/DDBJ whole genome shotgun (WGS) entry which is preliminary data.</text>
</comment>
<feature type="compositionally biased region" description="Basic and acidic residues" evidence="1">
    <location>
        <begin position="11"/>
        <end position="38"/>
    </location>
</feature>
<reference evidence="2 3" key="1">
    <citation type="submission" date="2019-03" db="EMBL/GenBank/DDBJ databases">
        <title>First draft genome of Liparis tanakae, snailfish: a comprehensive survey of snailfish specific genes.</title>
        <authorList>
            <person name="Kim W."/>
            <person name="Song I."/>
            <person name="Jeong J.-H."/>
            <person name="Kim D."/>
            <person name="Kim S."/>
            <person name="Ryu S."/>
            <person name="Song J.Y."/>
            <person name="Lee S.K."/>
        </authorList>
    </citation>
    <scope>NUCLEOTIDE SEQUENCE [LARGE SCALE GENOMIC DNA]</scope>
    <source>
        <tissue evidence="2">Muscle</tissue>
    </source>
</reference>
<evidence type="ECO:0000256" key="1">
    <source>
        <dbReference type="SAM" id="MobiDB-lite"/>
    </source>
</evidence>
<proteinExistence type="predicted"/>
<accession>A0A4Z2ERI1</accession>
<feature type="region of interest" description="Disordered" evidence="1">
    <location>
        <begin position="1"/>
        <end position="39"/>
    </location>
</feature>
<dbReference type="AlphaFoldDB" id="A0A4Z2ERI1"/>
<dbReference type="EMBL" id="SRLO01003677">
    <property type="protein sequence ID" value="TNN31220.1"/>
    <property type="molecule type" value="Genomic_DNA"/>
</dbReference>
<evidence type="ECO:0000313" key="2">
    <source>
        <dbReference type="EMBL" id="TNN31220.1"/>
    </source>
</evidence>
<protein>
    <submittedName>
        <fullName evidence="2">Uncharacterized protein</fullName>
    </submittedName>
</protein>
<organism evidence="2 3">
    <name type="scientific">Liparis tanakae</name>
    <name type="common">Tanaka's snailfish</name>
    <dbReference type="NCBI Taxonomy" id="230148"/>
    <lineage>
        <taxon>Eukaryota</taxon>
        <taxon>Metazoa</taxon>
        <taxon>Chordata</taxon>
        <taxon>Craniata</taxon>
        <taxon>Vertebrata</taxon>
        <taxon>Euteleostomi</taxon>
        <taxon>Actinopterygii</taxon>
        <taxon>Neopterygii</taxon>
        <taxon>Teleostei</taxon>
        <taxon>Neoteleostei</taxon>
        <taxon>Acanthomorphata</taxon>
        <taxon>Eupercaria</taxon>
        <taxon>Perciformes</taxon>
        <taxon>Cottioidei</taxon>
        <taxon>Cottales</taxon>
        <taxon>Liparidae</taxon>
        <taxon>Liparis</taxon>
    </lineage>
</organism>
<gene>
    <name evidence="2" type="ORF">EYF80_058628</name>
</gene>